<organism evidence="2 3">
    <name type="scientific">Kouleothrix aurantiaca</name>
    <dbReference type="NCBI Taxonomy" id="186479"/>
    <lineage>
        <taxon>Bacteria</taxon>
        <taxon>Bacillati</taxon>
        <taxon>Chloroflexota</taxon>
        <taxon>Chloroflexia</taxon>
        <taxon>Chloroflexales</taxon>
        <taxon>Roseiflexineae</taxon>
        <taxon>Roseiflexaceae</taxon>
        <taxon>Kouleothrix</taxon>
    </lineage>
</organism>
<reference evidence="2 3" key="1">
    <citation type="submission" date="2015-09" db="EMBL/GenBank/DDBJ databases">
        <title>Draft genome sequence of Kouleothrix aurantiaca JCM 19913.</title>
        <authorList>
            <person name="Hemp J."/>
        </authorList>
    </citation>
    <scope>NUCLEOTIDE SEQUENCE [LARGE SCALE GENOMIC DNA]</scope>
    <source>
        <strain evidence="2 3">COM-B</strain>
    </source>
</reference>
<dbReference type="Proteomes" id="UP000050509">
    <property type="component" value="Unassembled WGS sequence"/>
</dbReference>
<accession>A0A0P9DVH1</accession>
<keyword evidence="1" id="KW-0472">Membrane</keyword>
<sequence length="130" mass="14143">MAIVFQIHRILGEMVLPLLTLIVAIWLTATWKPGGPAQPAARFFPMLVDLQVLIGLIYYVYLLVGGNSRMLSFPFILHPIIGIIATVVAHRAVKGNGLLPNLGRWSPLASLAILLVLVLINVMLGMPARA</sequence>
<name>A0A0P9DVH1_9CHLR</name>
<feature type="transmembrane region" description="Helical" evidence="1">
    <location>
        <begin position="12"/>
        <end position="31"/>
    </location>
</feature>
<keyword evidence="3" id="KW-1185">Reference proteome</keyword>
<evidence type="ECO:0000313" key="2">
    <source>
        <dbReference type="EMBL" id="KPV54100.1"/>
    </source>
</evidence>
<feature type="transmembrane region" description="Helical" evidence="1">
    <location>
        <begin position="71"/>
        <end position="93"/>
    </location>
</feature>
<evidence type="ECO:0000313" key="3">
    <source>
        <dbReference type="Proteomes" id="UP000050509"/>
    </source>
</evidence>
<dbReference type="AlphaFoldDB" id="A0A0P9DVH1"/>
<evidence type="ECO:0000256" key="1">
    <source>
        <dbReference type="SAM" id="Phobius"/>
    </source>
</evidence>
<comment type="caution">
    <text evidence="2">The sequence shown here is derived from an EMBL/GenBank/DDBJ whole genome shotgun (WGS) entry which is preliminary data.</text>
</comment>
<feature type="transmembrane region" description="Helical" evidence="1">
    <location>
        <begin position="105"/>
        <end position="124"/>
    </location>
</feature>
<dbReference type="EMBL" id="LJCR01000114">
    <property type="protein sequence ID" value="KPV54100.1"/>
    <property type="molecule type" value="Genomic_DNA"/>
</dbReference>
<gene>
    <name evidence="2" type="ORF">SE17_05810</name>
</gene>
<keyword evidence="1" id="KW-0812">Transmembrane</keyword>
<feature type="transmembrane region" description="Helical" evidence="1">
    <location>
        <begin position="43"/>
        <end position="64"/>
    </location>
</feature>
<keyword evidence="1" id="KW-1133">Transmembrane helix</keyword>
<protein>
    <submittedName>
        <fullName evidence="2">Uncharacterized protein</fullName>
    </submittedName>
</protein>
<proteinExistence type="predicted"/>